<dbReference type="Proteomes" id="UP000266841">
    <property type="component" value="Unassembled WGS sequence"/>
</dbReference>
<feature type="region of interest" description="Disordered" evidence="1">
    <location>
        <begin position="37"/>
        <end position="70"/>
    </location>
</feature>
<keyword evidence="3" id="KW-1185">Reference proteome</keyword>
<evidence type="ECO:0000313" key="2">
    <source>
        <dbReference type="EMBL" id="EJK61726.1"/>
    </source>
</evidence>
<evidence type="ECO:0000313" key="3">
    <source>
        <dbReference type="Proteomes" id="UP000266841"/>
    </source>
</evidence>
<comment type="caution">
    <text evidence="2">The sequence shown here is derived from an EMBL/GenBank/DDBJ whole genome shotgun (WGS) entry which is preliminary data.</text>
</comment>
<accession>K0SLC5</accession>
<feature type="compositionally biased region" description="Basic residues" evidence="1">
    <location>
        <begin position="57"/>
        <end position="70"/>
    </location>
</feature>
<dbReference type="EMBL" id="AGNL01019578">
    <property type="protein sequence ID" value="EJK61726.1"/>
    <property type="molecule type" value="Genomic_DNA"/>
</dbReference>
<feature type="compositionally biased region" description="Basic and acidic residues" evidence="1">
    <location>
        <begin position="10"/>
        <end position="20"/>
    </location>
</feature>
<protein>
    <submittedName>
        <fullName evidence="2">Uncharacterized protein</fullName>
    </submittedName>
</protein>
<sequence length="70" mass="7844">MFMKLAVQQGKEKLNGDKHRIKESRAAAIADQITADEDAAELSRENGAGTTDNSTKTQKRKKRQSKKKKK</sequence>
<dbReference type="AlphaFoldDB" id="K0SLC5"/>
<gene>
    <name evidence="2" type="ORF">THAOC_17734</name>
</gene>
<feature type="region of interest" description="Disordered" evidence="1">
    <location>
        <begin position="1"/>
        <end position="20"/>
    </location>
</feature>
<name>K0SLC5_THAOC</name>
<proteinExistence type="predicted"/>
<organism evidence="2 3">
    <name type="scientific">Thalassiosira oceanica</name>
    <name type="common">Marine diatom</name>
    <dbReference type="NCBI Taxonomy" id="159749"/>
    <lineage>
        <taxon>Eukaryota</taxon>
        <taxon>Sar</taxon>
        <taxon>Stramenopiles</taxon>
        <taxon>Ochrophyta</taxon>
        <taxon>Bacillariophyta</taxon>
        <taxon>Coscinodiscophyceae</taxon>
        <taxon>Thalassiosirophycidae</taxon>
        <taxon>Thalassiosirales</taxon>
        <taxon>Thalassiosiraceae</taxon>
        <taxon>Thalassiosira</taxon>
    </lineage>
</organism>
<evidence type="ECO:0000256" key="1">
    <source>
        <dbReference type="SAM" id="MobiDB-lite"/>
    </source>
</evidence>
<reference evidence="2 3" key="1">
    <citation type="journal article" date="2012" name="Genome Biol.">
        <title>Genome and low-iron response of an oceanic diatom adapted to chronic iron limitation.</title>
        <authorList>
            <person name="Lommer M."/>
            <person name="Specht M."/>
            <person name="Roy A.S."/>
            <person name="Kraemer L."/>
            <person name="Andreson R."/>
            <person name="Gutowska M.A."/>
            <person name="Wolf J."/>
            <person name="Bergner S.V."/>
            <person name="Schilhabel M.B."/>
            <person name="Klostermeier U.C."/>
            <person name="Beiko R.G."/>
            <person name="Rosenstiel P."/>
            <person name="Hippler M."/>
            <person name="Laroche J."/>
        </authorList>
    </citation>
    <scope>NUCLEOTIDE SEQUENCE [LARGE SCALE GENOMIC DNA]</scope>
    <source>
        <strain evidence="2 3">CCMP1005</strain>
    </source>
</reference>